<accession>A0A4R0PMX9</accession>
<name>A0A4R0PMX9_9SPHI</name>
<evidence type="ECO:0000256" key="3">
    <source>
        <dbReference type="ARBA" id="ARBA00023163"/>
    </source>
</evidence>
<dbReference type="InterPro" id="IPR046335">
    <property type="entry name" value="LacI/GalR-like_sensor"/>
</dbReference>
<dbReference type="OrthoDB" id="9803256at2"/>
<dbReference type="AlphaFoldDB" id="A0A4R0PMX9"/>
<dbReference type="Pfam" id="PF13377">
    <property type="entry name" value="Peripla_BP_3"/>
    <property type="match status" value="1"/>
</dbReference>
<dbReference type="GO" id="GO:0000976">
    <property type="term" value="F:transcription cis-regulatory region binding"/>
    <property type="evidence" value="ECO:0007669"/>
    <property type="project" value="TreeGrafter"/>
</dbReference>
<gene>
    <name evidence="5" type="ORF">EZ456_20555</name>
</gene>
<proteinExistence type="predicted"/>
<evidence type="ECO:0000256" key="2">
    <source>
        <dbReference type="ARBA" id="ARBA00023125"/>
    </source>
</evidence>
<dbReference type="InterPro" id="IPR028082">
    <property type="entry name" value="Peripla_BP_I"/>
</dbReference>
<sequence>MPDLNTSYVGADHFNASYQSIQRFINQGKKNIALVTTDINVEQIIERYDGYKKALEDNGIKYDGSLVLKIHFNQEERETIAQIKELFGNEKNDAVLLVINYLIISGLKVLKQINKKVGDDFAVIAYNDHEAFELHTPSISAVQ</sequence>
<evidence type="ECO:0000259" key="4">
    <source>
        <dbReference type="Pfam" id="PF13377"/>
    </source>
</evidence>
<keyword evidence="6" id="KW-1185">Reference proteome</keyword>
<dbReference type="Gene3D" id="3.40.50.2300">
    <property type="match status" value="2"/>
</dbReference>
<evidence type="ECO:0000313" key="5">
    <source>
        <dbReference type="EMBL" id="TCD19357.1"/>
    </source>
</evidence>
<comment type="caution">
    <text evidence="5">The sequence shown here is derived from an EMBL/GenBank/DDBJ whole genome shotgun (WGS) entry which is preliminary data.</text>
</comment>
<keyword evidence="2" id="KW-0238">DNA-binding</keyword>
<dbReference type="PANTHER" id="PTHR30146:SF109">
    <property type="entry name" value="HTH-TYPE TRANSCRIPTIONAL REGULATOR GALS"/>
    <property type="match status" value="1"/>
</dbReference>
<evidence type="ECO:0000313" key="6">
    <source>
        <dbReference type="Proteomes" id="UP000293925"/>
    </source>
</evidence>
<feature type="domain" description="Transcriptional regulator LacI/GalR-like sensor" evidence="4">
    <location>
        <begin position="22"/>
        <end position="142"/>
    </location>
</feature>
<keyword evidence="1" id="KW-0805">Transcription regulation</keyword>
<reference evidence="5 6" key="1">
    <citation type="submission" date="2019-02" db="EMBL/GenBank/DDBJ databases">
        <title>Pedobacter sp. RP-3-21 sp. nov., isolated from Arctic soil.</title>
        <authorList>
            <person name="Dahal R.H."/>
        </authorList>
    </citation>
    <scope>NUCLEOTIDE SEQUENCE [LARGE SCALE GENOMIC DNA]</scope>
    <source>
        <strain evidence="5 6">RP-3-21</strain>
    </source>
</reference>
<organism evidence="5 6">
    <name type="scientific">Pedobacter psychrodurus</name>
    <dbReference type="NCBI Taxonomy" id="2530456"/>
    <lineage>
        <taxon>Bacteria</taxon>
        <taxon>Pseudomonadati</taxon>
        <taxon>Bacteroidota</taxon>
        <taxon>Sphingobacteriia</taxon>
        <taxon>Sphingobacteriales</taxon>
        <taxon>Sphingobacteriaceae</taxon>
        <taxon>Pedobacter</taxon>
    </lineage>
</organism>
<protein>
    <submittedName>
        <fullName evidence="5">LacI family transcriptional regulator</fullName>
    </submittedName>
</protein>
<dbReference type="Proteomes" id="UP000293925">
    <property type="component" value="Unassembled WGS sequence"/>
</dbReference>
<keyword evidence="3" id="KW-0804">Transcription</keyword>
<dbReference type="SUPFAM" id="SSF53822">
    <property type="entry name" value="Periplasmic binding protein-like I"/>
    <property type="match status" value="1"/>
</dbReference>
<evidence type="ECO:0000256" key="1">
    <source>
        <dbReference type="ARBA" id="ARBA00023015"/>
    </source>
</evidence>
<dbReference type="GO" id="GO:0003700">
    <property type="term" value="F:DNA-binding transcription factor activity"/>
    <property type="evidence" value="ECO:0007669"/>
    <property type="project" value="TreeGrafter"/>
</dbReference>
<dbReference type="PANTHER" id="PTHR30146">
    <property type="entry name" value="LACI-RELATED TRANSCRIPTIONAL REPRESSOR"/>
    <property type="match status" value="1"/>
</dbReference>
<dbReference type="EMBL" id="SJSO01000022">
    <property type="protein sequence ID" value="TCD19357.1"/>
    <property type="molecule type" value="Genomic_DNA"/>
</dbReference>